<accession>A0A2S4W8V5</accession>
<dbReference type="PANTHER" id="PTHR19303:SF73">
    <property type="entry name" value="PROTEIN PDC2"/>
    <property type="match status" value="1"/>
</dbReference>
<reference evidence="5" key="3">
    <citation type="journal article" date="2018" name="Mol. Plant Microbe Interact.">
        <title>Genome sequence resources for the wheat stripe rust pathogen (Puccinia striiformis f. sp. tritici) and the barley stripe rust pathogen (Puccinia striiformis f. sp. hordei).</title>
        <authorList>
            <person name="Xia C."/>
            <person name="Wang M."/>
            <person name="Yin C."/>
            <person name="Cornejo O.E."/>
            <person name="Hulbert S.H."/>
            <person name="Chen X."/>
        </authorList>
    </citation>
    <scope>NUCLEOTIDE SEQUENCE [LARGE SCALE GENOMIC DNA]</scope>
    <source>
        <strain evidence="5">93TX-2</strain>
    </source>
</reference>
<dbReference type="PANTHER" id="PTHR19303">
    <property type="entry name" value="TRANSPOSON"/>
    <property type="match status" value="1"/>
</dbReference>
<dbReference type="OrthoDB" id="2507670at2759"/>
<dbReference type="InterPro" id="IPR006600">
    <property type="entry name" value="HTH_CenpB_DNA-bd_dom"/>
</dbReference>
<reference evidence="4 5" key="1">
    <citation type="submission" date="2017-12" db="EMBL/GenBank/DDBJ databases">
        <title>Gene loss provides genomic basis for host adaptation in cereal stripe rust fungi.</title>
        <authorList>
            <person name="Xia C."/>
        </authorList>
    </citation>
    <scope>NUCLEOTIDE SEQUENCE [LARGE SCALE GENOMIC DNA]</scope>
    <source>
        <strain evidence="4 5">93TX-2</strain>
    </source>
</reference>
<evidence type="ECO:0000256" key="2">
    <source>
        <dbReference type="SAM" id="MobiDB-lite"/>
    </source>
</evidence>
<feature type="region of interest" description="Disordered" evidence="2">
    <location>
        <begin position="128"/>
        <end position="203"/>
    </location>
</feature>
<dbReference type="SUPFAM" id="SSF46689">
    <property type="entry name" value="Homeodomain-like"/>
    <property type="match status" value="1"/>
</dbReference>
<feature type="domain" description="HTH CENPB-type" evidence="3">
    <location>
        <begin position="268"/>
        <end position="342"/>
    </location>
</feature>
<gene>
    <name evidence="4" type="ORF">PSHT_06057</name>
</gene>
<comment type="caution">
    <text evidence="4">The sequence shown here is derived from an EMBL/GenBank/DDBJ whole genome shotgun (WGS) entry which is preliminary data.</text>
</comment>
<reference evidence="5" key="2">
    <citation type="journal article" date="2018" name="BMC Genomics">
        <title>Genomic insights into host adaptation between the wheat stripe rust pathogen (Puccinia striiformis f. sp. tritici) and the barley stripe rust pathogen (Puccinia striiformis f. sp. hordei).</title>
        <authorList>
            <person name="Xia C."/>
            <person name="Wang M."/>
            <person name="Yin C."/>
            <person name="Cornejo O.E."/>
            <person name="Hulbert S.H."/>
            <person name="Chen X."/>
        </authorList>
    </citation>
    <scope>NUCLEOTIDE SEQUENCE [LARGE SCALE GENOMIC DNA]</scope>
    <source>
        <strain evidence="5">93TX-2</strain>
    </source>
</reference>
<sequence length="719" mass="82197">MSQPVHLTLSANTIYVHPDPQKPNIDDATKEVEDMEMHCLEEYYRAMKRNFKERQEKLVHRLKQGQKLKEEEEEWLDGQGNLVDTELLMTRITELPDNSTIQLCLDDMKKLREVVDFGLSQASNVQKRNSLANQKKSDLIKNSNTEASKKKSTSETNRPIDASQKKNPSKTTKAKENKKPDAKSTNKRKADAAKLTPAESGSKISNASYSEKVEVLDWYHKNGRNQSKTADHFAQVYPHLRIKQPLLSKWLKAEDLIRENNRQSCQISTKKIRQICHPKVEASLTEWMTQAIHCNLTITGDMIKAKWRNFARLAGIPSDEWLKLSGGWLESFKNRHNLKSYRRHGEAASVDINVVELEVERVQKITEEYPLKDIFNMDETGLFYAMPPDTGLAFNRTHGVKGNKTRLTLAITCNADGSEKLPILFIGKYKRPRCFNKKDAREYGYEYYSNGNAWMTEEGLTQIRVEFFAANLTSHVQPLDAGIIKCLKSHYRKRAIARSISIFSEQKNQLSVKDIFNVNQLMAMKMATRAWQNVSKTTISNCWGATKITGKINQGCSDEIEKAANKESSLIERQLDTLEHIGAVLPANRMTIDCLLNPEGENTQAARVWSNEEIFELVEEEGRQEDRLGAMEIEESEPKVALPTKSEMCQMVSKMLLYLDHSNEDEKPVRRYDPLLGVIPARSVKKPTLWWSTSWNHRLFQKIPQTASGPSSENHPDVV</sequence>
<dbReference type="VEuPathDB" id="FungiDB:PSHT_06057"/>
<dbReference type="Gene3D" id="1.10.10.60">
    <property type="entry name" value="Homeodomain-like"/>
    <property type="match status" value="1"/>
</dbReference>
<dbReference type="GO" id="GO:0005634">
    <property type="term" value="C:nucleus"/>
    <property type="evidence" value="ECO:0007669"/>
    <property type="project" value="TreeGrafter"/>
</dbReference>
<name>A0A2S4W8V5_9BASI</name>
<dbReference type="InterPro" id="IPR004875">
    <property type="entry name" value="DDE_SF_endonuclease_dom"/>
</dbReference>
<evidence type="ECO:0000313" key="4">
    <source>
        <dbReference type="EMBL" id="POW18190.1"/>
    </source>
</evidence>
<dbReference type="Pfam" id="PF03221">
    <property type="entry name" value="HTH_Tnp_Tc5"/>
    <property type="match status" value="1"/>
</dbReference>
<dbReference type="GO" id="GO:0003677">
    <property type="term" value="F:DNA binding"/>
    <property type="evidence" value="ECO:0007669"/>
    <property type="project" value="UniProtKB-KW"/>
</dbReference>
<organism evidence="4 5">
    <name type="scientific">Puccinia striiformis</name>
    <dbReference type="NCBI Taxonomy" id="27350"/>
    <lineage>
        <taxon>Eukaryota</taxon>
        <taxon>Fungi</taxon>
        <taxon>Dikarya</taxon>
        <taxon>Basidiomycota</taxon>
        <taxon>Pucciniomycotina</taxon>
        <taxon>Pucciniomycetes</taxon>
        <taxon>Pucciniales</taxon>
        <taxon>Pucciniaceae</taxon>
        <taxon>Puccinia</taxon>
    </lineage>
</organism>
<dbReference type="EMBL" id="PKSM01000069">
    <property type="protein sequence ID" value="POW18190.1"/>
    <property type="molecule type" value="Genomic_DNA"/>
</dbReference>
<dbReference type="PROSITE" id="PS51253">
    <property type="entry name" value="HTH_CENPB"/>
    <property type="match status" value="1"/>
</dbReference>
<keyword evidence="1" id="KW-0238">DNA-binding</keyword>
<dbReference type="InterPro" id="IPR009057">
    <property type="entry name" value="Homeodomain-like_sf"/>
</dbReference>
<dbReference type="VEuPathDB" id="FungiDB:PSTT_07868"/>
<dbReference type="Proteomes" id="UP000238274">
    <property type="component" value="Unassembled WGS sequence"/>
</dbReference>
<dbReference type="SMART" id="SM00674">
    <property type="entry name" value="CENPB"/>
    <property type="match status" value="1"/>
</dbReference>
<dbReference type="InterPro" id="IPR050863">
    <property type="entry name" value="CenT-Element_Derived"/>
</dbReference>
<feature type="compositionally biased region" description="Polar residues" evidence="2">
    <location>
        <begin position="128"/>
        <end position="146"/>
    </location>
</feature>
<keyword evidence="5" id="KW-1185">Reference proteome</keyword>
<dbReference type="AlphaFoldDB" id="A0A2S4W8V5"/>
<evidence type="ECO:0000313" key="5">
    <source>
        <dbReference type="Proteomes" id="UP000238274"/>
    </source>
</evidence>
<dbReference type="Pfam" id="PF03184">
    <property type="entry name" value="DDE_1"/>
    <property type="match status" value="2"/>
</dbReference>
<feature type="compositionally biased region" description="Basic and acidic residues" evidence="2">
    <location>
        <begin position="173"/>
        <end position="192"/>
    </location>
</feature>
<evidence type="ECO:0000256" key="1">
    <source>
        <dbReference type="ARBA" id="ARBA00023125"/>
    </source>
</evidence>
<protein>
    <recommendedName>
        <fullName evidence="3">HTH CENPB-type domain-containing protein</fullName>
    </recommendedName>
</protein>
<proteinExistence type="predicted"/>
<evidence type="ECO:0000259" key="3">
    <source>
        <dbReference type="PROSITE" id="PS51253"/>
    </source>
</evidence>